<name>A0A0A9CMI9_ARUDO</name>
<dbReference type="EMBL" id="GBRH01221074">
    <property type="protein sequence ID" value="JAD76821.1"/>
    <property type="molecule type" value="Transcribed_RNA"/>
</dbReference>
<dbReference type="AlphaFoldDB" id="A0A0A9CMI9"/>
<proteinExistence type="predicted"/>
<evidence type="ECO:0000313" key="1">
    <source>
        <dbReference type="EMBL" id="JAD76821.1"/>
    </source>
</evidence>
<sequence length="86" mass="9737">MISRSCCWVNDEDVRATKKSVTMSPTRQRILRCTLETILSRISSTQATLYNLPLIGRHLLSTSISFSFEVLGSFLTSPTEIKHKSF</sequence>
<accession>A0A0A9CMI9</accession>
<reference evidence="1" key="1">
    <citation type="submission" date="2014-09" db="EMBL/GenBank/DDBJ databases">
        <authorList>
            <person name="Magalhaes I.L.F."/>
            <person name="Oliveira U."/>
            <person name="Santos F.R."/>
            <person name="Vidigal T.H.D.A."/>
            <person name="Brescovit A.D."/>
            <person name="Santos A.J."/>
        </authorList>
    </citation>
    <scope>NUCLEOTIDE SEQUENCE</scope>
    <source>
        <tissue evidence="1">Shoot tissue taken approximately 20 cm above the soil surface</tissue>
    </source>
</reference>
<organism evidence="1">
    <name type="scientific">Arundo donax</name>
    <name type="common">Giant reed</name>
    <name type="synonym">Donax arundinaceus</name>
    <dbReference type="NCBI Taxonomy" id="35708"/>
    <lineage>
        <taxon>Eukaryota</taxon>
        <taxon>Viridiplantae</taxon>
        <taxon>Streptophyta</taxon>
        <taxon>Embryophyta</taxon>
        <taxon>Tracheophyta</taxon>
        <taxon>Spermatophyta</taxon>
        <taxon>Magnoliopsida</taxon>
        <taxon>Liliopsida</taxon>
        <taxon>Poales</taxon>
        <taxon>Poaceae</taxon>
        <taxon>PACMAD clade</taxon>
        <taxon>Arundinoideae</taxon>
        <taxon>Arundineae</taxon>
        <taxon>Arundo</taxon>
    </lineage>
</organism>
<reference evidence="1" key="2">
    <citation type="journal article" date="2015" name="Data Brief">
        <title>Shoot transcriptome of the giant reed, Arundo donax.</title>
        <authorList>
            <person name="Barrero R.A."/>
            <person name="Guerrero F.D."/>
            <person name="Moolhuijzen P."/>
            <person name="Goolsby J.A."/>
            <person name="Tidwell J."/>
            <person name="Bellgard S.E."/>
            <person name="Bellgard M.I."/>
        </authorList>
    </citation>
    <scope>NUCLEOTIDE SEQUENCE</scope>
    <source>
        <tissue evidence="1">Shoot tissue taken approximately 20 cm above the soil surface</tissue>
    </source>
</reference>
<protein>
    <submittedName>
        <fullName evidence="1">Uncharacterized protein</fullName>
    </submittedName>
</protein>